<dbReference type="PaxDb" id="537011-PREVCOP_06034"/>
<sequence length="45" mass="5220">MVLYLLCDGIVLLGAKEEYMVDMESMCLFFFYAGSFMLIFVCLFC</sequence>
<accession>D1PFM6</accession>
<evidence type="ECO:0000256" key="1">
    <source>
        <dbReference type="SAM" id="Phobius"/>
    </source>
</evidence>
<comment type="caution">
    <text evidence="2">The sequence shown here is derived from an EMBL/GenBank/DDBJ whole genome shotgun (WGS) entry which is preliminary data.</text>
</comment>
<evidence type="ECO:0000313" key="3">
    <source>
        <dbReference type="Proteomes" id="UP000004477"/>
    </source>
</evidence>
<name>D1PFM6_9BACT</name>
<protein>
    <submittedName>
        <fullName evidence="2">Uncharacterized protein</fullName>
    </submittedName>
</protein>
<organism evidence="2 3">
    <name type="scientific">Segatella copri DSM 18205</name>
    <dbReference type="NCBI Taxonomy" id="537011"/>
    <lineage>
        <taxon>Bacteria</taxon>
        <taxon>Pseudomonadati</taxon>
        <taxon>Bacteroidota</taxon>
        <taxon>Bacteroidia</taxon>
        <taxon>Bacteroidales</taxon>
        <taxon>Prevotellaceae</taxon>
        <taxon>Segatella</taxon>
    </lineage>
</organism>
<keyword evidence="1" id="KW-0472">Membrane</keyword>
<keyword evidence="1" id="KW-0812">Transmembrane</keyword>
<dbReference type="Proteomes" id="UP000004477">
    <property type="component" value="Unassembled WGS sequence"/>
</dbReference>
<dbReference type="EMBL" id="ACBX02000035">
    <property type="protein sequence ID" value="EFB34599.1"/>
    <property type="molecule type" value="Genomic_DNA"/>
</dbReference>
<reference evidence="2" key="1">
    <citation type="submission" date="2009-11" db="EMBL/GenBank/DDBJ databases">
        <authorList>
            <person name="Weinstock G."/>
            <person name="Sodergren E."/>
            <person name="Clifton S."/>
            <person name="Fulton L."/>
            <person name="Fulton B."/>
            <person name="Courtney L."/>
            <person name="Fronick C."/>
            <person name="Harrison M."/>
            <person name="Strong C."/>
            <person name="Farmer C."/>
            <person name="Delahaunty K."/>
            <person name="Markovic C."/>
            <person name="Hall O."/>
            <person name="Minx P."/>
            <person name="Tomlinson C."/>
            <person name="Mitreva M."/>
            <person name="Nelson J."/>
            <person name="Hou S."/>
            <person name="Wollam A."/>
            <person name="Pepin K.H."/>
            <person name="Johnson M."/>
            <person name="Bhonagiri V."/>
            <person name="Nash W.E."/>
            <person name="Warren W."/>
            <person name="Chinwalla A."/>
            <person name="Mardis E.R."/>
            <person name="Wilson R.K."/>
        </authorList>
    </citation>
    <scope>NUCLEOTIDE SEQUENCE [LARGE SCALE GENOMIC DNA]</scope>
    <source>
        <strain evidence="2">DSM 18205</strain>
    </source>
</reference>
<keyword evidence="1" id="KW-1133">Transmembrane helix</keyword>
<dbReference type="AlphaFoldDB" id="D1PFM6"/>
<dbReference type="HOGENOM" id="CLU_3203467_0_0_10"/>
<dbReference type="STRING" id="537011.PREVCOP_06034"/>
<keyword evidence="3" id="KW-1185">Reference proteome</keyword>
<feature type="transmembrane region" description="Helical" evidence="1">
    <location>
        <begin position="23"/>
        <end position="44"/>
    </location>
</feature>
<gene>
    <name evidence="2" type="ORF">PREVCOP_06034</name>
</gene>
<evidence type="ECO:0000313" key="2">
    <source>
        <dbReference type="EMBL" id="EFB34599.1"/>
    </source>
</evidence>
<proteinExistence type="predicted"/>